<dbReference type="OrthoDB" id="1077582at2759"/>
<accession>A0A2C9V7H8</accession>
<evidence type="ECO:0000256" key="1">
    <source>
        <dbReference type="ARBA" id="ARBA00004141"/>
    </source>
</evidence>
<dbReference type="GO" id="GO:0006629">
    <property type="term" value="P:lipid metabolic process"/>
    <property type="evidence" value="ECO:0007669"/>
    <property type="project" value="UniProtKB-KW"/>
</dbReference>
<keyword evidence="7 9" id="KW-0472">Membrane</keyword>
<keyword evidence="12" id="KW-1185">Reference proteome</keyword>
<evidence type="ECO:0000313" key="11">
    <source>
        <dbReference type="EMBL" id="OAY39925.1"/>
    </source>
</evidence>
<evidence type="ECO:0000256" key="2">
    <source>
        <dbReference type="ARBA" id="ARBA00007282"/>
    </source>
</evidence>
<dbReference type="InterPro" id="IPR044851">
    <property type="entry name" value="Wax_synthase"/>
</dbReference>
<comment type="caution">
    <text evidence="11">The sequence shown here is derived from an EMBL/GenBank/DDBJ whole genome shotgun (WGS) entry which is preliminary data.</text>
</comment>
<feature type="transmembrane region" description="Helical" evidence="9">
    <location>
        <begin position="276"/>
        <end position="294"/>
    </location>
</feature>
<sequence>MEDEISKFLKVWLIVFASLFYCYAIGNKFPIGKTRFLLLLPIIFLFLYLPLNLSTIHLGGITAFFIAWLANFKLLLFAFGKGPLSSQYPSISLPSFIAIACFPIKIKENPSPKSQNNQNPSSEISIITKKSPLNYAVKGVLLAVLIRIYDYNDYIHPKILLCLYCLHIYFFLEIVLAMVASLIQTMFGFELEPPFNDPYMSTSLQDFWGKRWNLMVSSILRSTVYEPTRIICARVLGRSWALIAGVLASFFVSAIMHELMFYYLGRVKPTWEVTRFFILHGFCVVVEIVFKKAINGRWRLPKVVSGILAVAFVVVTGFWLFFPPFLNQCRADVRALDEYAALGAFIRNSSRALFSF</sequence>
<dbReference type="PIRSF" id="PIRSF037006">
    <property type="entry name" value="Wax_synthase"/>
    <property type="match status" value="1"/>
</dbReference>
<dbReference type="GO" id="GO:0008374">
    <property type="term" value="F:O-acyltransferase activity"/>
    <property type="evidence" value="ECO:0007669"/>
    <property type="project" value="InterPro"/>
</dbReference>
<evidence type="ECO:0000256" key="3">
    <source>
        <dbReference type="ARBA" id="ARBA00022679"/>
    </source>
</evidence>
<dbReference type="AlphaFoldDB" id="A0A2C9V7H8"/>
<evidence type="ECO:0000256" key="4">
    <source>
        <dbReference type="ARBA" id="ARBA00022692"/>
    </source>
</evidence>
<dbReference type="InterPro" id="IPR017088">
    <property type="entry name" value="Wax_synthase_Magnoliopsida"/>
</dbReference>
<dbReference type="EMBL" id="CM004396">
    <property type="protein sequence ID" value="OAY39925.1"/>
    <property type="molecule type" value="Genomic_DNA"/>
</dbReference>
<evidence type="ECO:0000256" key="6">
    <source>
        <dbReference type="ARBA" id="ARBA00023098"/>
    </source>
</evidence>
<dbReference type="OMA" id="FCVVVEI"/>
<gene>
    <name evidence="11" type="ORF">MANES_10G134500v8</name>
</gene>
<proteinExistence type="inferred from homology"/>
<dbReference type="Proteomes" id="UP000091857">
    <property type="component" value="Chromosome 10"/>
</dbReference>
<name>A0A2C9V7H8_MANES</name>
<dbReference type="GO" id="GO:0016020">
    <property type="term" value="C:membrane"/>
    <property type="evidence" value="ECO:0007669"/>
    <property type="project" value="UniProtKB-SubCell"/>
</dbReference>
<feature type="transmembrane region" description="Helical" evidence="9">
    <location>
        <begin position="57"/>
        <end position="76"/>
    </location>
</feature>
<keyword evidence="4 9" id="KW-0812">Transmembrane</keyword>
<feature type="domain" description="Wax synthase" evidence="10">
    <location>
        <begin position="192"/>
        <end position="279"/>
    </location>
</feature>
<reference evidence="12" key="1">
    <citation type="journal article" date="2016" name="Nat. Biotechnol.">
        <title>Sequencing wild and cultivated cassava and related species reveals extensive interspecific hybridization and genetic diversity.</title>
        <authorList>
            <person name="Bredeson J.V."/>
            <person name="Lyons J.B."/>
            <person name="Prochnik S.E."/>
            <person name="Wu G.A."/>
            <person name="Ha C.M."/>
            <person name="Edsinger-Gonzales E."/>
            <person name="Grimwood J."/>
            <person name="Schmutz J."/>
            <person name="Rabbi I.Y."/>
            <person name="Egesi C."/>
            <person name="Nauluvula P."/>
            <person name="Lebot V."/>
            <person name="Ndunguru J."/>
            <person name="Mkamilo G."/>
            <person name="Bart R.S."/>
            <person name="Setter T.L."/>
            <person name="Gleadow R.M."/>
            <person name="Kulakow P."/>
            <person name="Ferguson M.E."/>
            <person name="Rounsley S."/>
            <person name="Rokhsar D.S."/>
        </authorList>
    </citation>
    <scope>NUCLEOTIDE SEQUENCE [LARGE SCALE GENOMIC DNA]</scope>
    <source>
        <strain evidence="12">cv. AM560-2</strain>
    </source>
</reference>
<dbReference type="PANTHER" id="PTHR31595">
    <property type="entry name" value="LONG-CHAIN-ALCOHOL O-FATTY-ACYLTRANSFERASE 3-RELATED"/>
    <property type="match status" value="1"/>
</dbReference>
<keyword evidence="6" id="KW-0443">Lipid metabolism</keyword>
<organism evidence="11 12">
    <name type="scientific">Manihot esculenta</name>
    <name type="common">Cassava</name>
    <name type="synonym">Jatropha manihot</name>
    <dbReference type="NCBI Taxonomy" id="3983"/>
    <lineage>
        <taxon>Eukaryota</taxon>
        <taxon>Viridiplantae</taxon>
        <taxon>Streptophyta</taxon>
        <taxon>Embryophyta</taxon>
        <taxon>Tracheophyta</taxon>
        <taxon>Spermatophyta</taxon>
        <taxon>Magnoliopsida</taxon>
        <taxon>eudicotyledons</taxon>
        <taxon>Gunneridae</taxon>
        <taxon>Pentapetalae</taxon>
        <taxon>rosids</taxon>
        <taxon>fabids</taxon>
        <taxon>Malpighiales</taxon>
        <taxon>Euphorbiaceae</taxon>
        <taxon>Crotonoideae</taxon>
        <taxon>Manihoteae</taxon>
        <taxon>Manihot</taxon>
    </lineage>
</organism>
<evidence type="ECO:0000256" key="9">
    <source>
        <dbReference type="SAM" id="Phobius"/>
    </source>
</evidence>
<feature type="transmembrane region" description="Helical" evidence="9">
    <location>
        <begin position="306"/>
        <end position="326"/>
    </location>
</feature>
<dbReference type="Gramene" id="Manes.10G134500.1.v8.1">
    <property type="protein sequence ID" value="Manes.10G134500.1.v8.1.CDS.1"/>
    <property type="gene ID" value="Manes.10G134500.v8.1"/>
</dbReference>
<evidence type="ECO:0000256" key="5">
    <source>
        <dbReference type="ARBA" id="ARBA00022989"/>
    </source>
</evidence>
<comment type="similarity">
    <text evidence="2">Belongs to the wax synthase family.</text>
</comment>
<evidence type="ECO:0000259" key="10">
    <source>
        <dbReference type="Pfam" id="PF13813"/>
    </source>
</evidence>
<evidence type="ECO:0000256" key="7">
    <source>
        <dbReference type="ARBA" id="ARBA00023136"/>
    </source>
</evidence>
<keyword evidence="3" id="KW-0808">Transferase</keyword>
<feature type="transmembrane region" description="Helical" evidence="9">
    <location>
        <begin position="36"/>
        <end position="51"/>
    </location>
</feature>
<dbReference type="STRING" id="3983.A0A2C9V7H8"/>
<evidence type="ECO:0000256" key="8">
    <source>
        <dbReference type="ARBA" id="ARBA00023315"/>
    </source>
</evidence>
<keyword evidence="5 9" id="KW-1133">Transmembrane helix</keyword>
<feature type="transmembrane region" description="Helical" evidence="9">
    <location>
        <begin position="161"/>
        <end position="183"/>
    </location>
</feature>
<protein>
    <recommendedName>
        <fullName evidence="10">Wax synthase domain-containing protein</fullName>
    </recommendedName>
</protein>
<feature type="transmembrane region" description="Helical" evidence="9">
    <location>
        <begin position="240"/>
        <end position="264"/>
    </location>
</feature>
<feature type="transmembrane region" description="Helical" evidence="9">
    <location>
        <begin position="6"/>
        <end position="24"/>
    </location>
</feature>
<keyword evidence="8" id="KW-0012">Acyltransferase</keyword>
<comment type="subcellular location">
    <subcellularLocation>
        <location evidence="1">Membrane</location>
        <topology evidence="1">Multi-pass membrane protein</topology>
    </subcellularLocation>
</comment>
<dbReference type="PANTHER" id="PTHR31595:SF51">
    <property type="entry name" value="WAX SYNTHASE DOMAIN-CONTAINING PROTEIN"/>
    <property type="match status" value="1"/>
</dbReference>
<dbReference type="Pfam" id="PF13813">
    <property type="entry name" value="MBOAT_2"/>
    <property type="match status" value="1"/>
</dbReference>
<dbReference type="InterPro" id="IPR032805">
    <property type="entry name" value="Wax_synthase_dom"/>
</dbReference>
<evidence type="ECO:0000313" key="12">
    <source>
        <dbReference type="Proteomes" id="UP000091857"/>
    </source>
</evidence>